<reference evidence="3" key="1">
    <citation type="journal article" date="2014" name="Int. J. Syst. Evol. Microbiol.">
        <title>Complete genome sequence of Corynebacterium casei LMG S-19264T (=DSM 44701T), isolated from a smear-ripened cheese.</title>
        <authorList>
            <consortium name="US DOE Joint Genome Institute (JGI-PGF)"/>
            <person name="Walter F."/>
            <person name="Albersmeier A."/>
            <person name="Kalinowski J."/>
            <person name="Ruckert C."/>
        </authorList>
    </citation>
    <scope>NUCLEOTIDE SEQUENCE</scope>
    <source>
        <strain evidence="3">KCTC 12343</strain>
    </source>
</reference>
<evidence type="ECO:0000256" key="2">
    <source>
        <dbReference type="SAM" id="Phobius"/>
    </source>
</evidence>
<feature type="region of interest" description="Disordered" evidence="1">
    <location>
        <begin position="1"/>
        <end position="40"/>
    </location>
</feature>
<proteinExistence type="predicted"/>
<evidence type="ECO:0000256" key="1">
    <source>
        <dbReference type="SAM" id="MobiDB-lite"/>
    </source>
</evidence>
<gene>
    <name evidence="4" type="ORF">EYF70_12865</name>
    <name evidence="3" type="ORF">GCM10007387_14940</name>
</gene>
<evidence type="ECO:0000313" key="6">
    <source>
        <dbReference type="Proteomes" id="UP000628442"/>
    </source>
</evidence>
<reference evidence="4 5" key="2">
    <citation type="submission" date="2019-02" db="EMBL/GenBank/DDBJ databases">
        <title>Draft Genome Sequences of Six Type Strains of the Genus Massilia.</title>
        <authorList>
            <person name="Miess H."/>
            <person name="Frediansyhah A."/>
            <person name="Gross H."/>
        </authorList>
    </citation>
    <scope>NUCLEOTIDE SEQUENCE [LARGE SCALE GENOMIC DNA]</scope>
    <source>
        <strain evidence="4 5">DSM 17472</strain>
    </source>
</reference>
<name>A0A411WY70_9BURK</name>
<organism evidence="3 6">
    <name type="scientific">Pseudoduganella albidiflava</name>
    <dbReference type="NCBI Taxonomy" id="321983"/>
    <lineage>
        <taxon>Bacteria</taxon>
        <taxon>Pseudomonadati</taxon>
        <taxon>Pseudomonadota</taxon>
        <taxon>Betaproteobacteria</taxon>
        <taxon>Burkholderiales</taxon>
        <taxon>Oxalobacteraceae</taxon>
        <taxon>Telluria group</taxon>
        <taxon>Pseudoduganella</taxon>
    </lineage>
</organism>
<dbReference type="EMBL" id="BMWV01000003">
    <property type="protein sequence ID" value="GGY34039.1"/>
    <property type="molecule type" value="Genomic_DNA"/>
</dbReference>
<evidence type="ECO:0000313" key="5">
    <source>
        <dbReference type="Proteomes" id="UP000292307"/>
    </source>
</evidence>
<keyword evidence="5" id="KW-1185">Reference proteome</keyword>
<sequence>MHAPGDERGNGPGSESGNASGHGPGQRRDEHPRPDAASSDAERGAFLAIVRAKRLAVRQAGEGLHRRDNALTLLSVIASAVATVLTAAPALGGPELTRALGSAGPDTPSWRILCGVASICSLLAAVAANLHRQQEVTARLARCQTGAARLETLELQVTFQRAPLADATAEYGRIIAELPPLPEP</sequence>
<dbReference type="AlphaFoldDB" id="A0A411WY70"/>
<dbReference type="Proteomes" id="UP000292307">
    <property type="component" value="Chromosome"/>
</dbReference>
<protein>
    <recommendedName>
        <fullName evidence="7">SLATT domain-containing protein</fullName>
    </recommendedName>
</protein>
<accession>A0A411WY70</accession>
<evidence type="ECO:0000313" key="3">
    <source>
        <dbReference type="EMBL" id="GGY34039.1"/>
    </source>
</evidence>
<dbReference type="Proteomes" id="UP000628442">
    <property type="component" value="Unassembled WGS sequence"/>
</dbReference>
<feature type="transmembrane region" description="Helical" evidence="2">
    <location>
        <begin position="110"/>
        <end position="130"/>
    </location>
</feature>
<dbReference type="EMBL" id="CP036401">
    <property type="protein sequence ID" value="QBI01635.1"/>
    <property type="molecule type" value="Genomic_DNA"/>
</dbReference>
<evidence type="ECO:0000313" key="4">
    <source>
        <dbReference type="EMBL" id="QBI01635.1"/>
    </source>
</evidence>
<feature type="transmembrane region" description="Helical" evidence="2">
    <location>
        <begin position="70"/>
        <end position="90"/>
    </location>
</feature>
<feature type="compositionally biased region" description="Gly residues" evidence="1">
    <location>
        <begin position="10"/>
        <end position="24"/>
    </location>
</feature>
<keyword evidence="2" id="KW-0812">Transmembrane</keyword>
<reference evidence="3" key="3">
    <citation type="submission" date="2022-12" db="EMBL/GenBank/DDBJ databases">
        <authorList>
            <person name="Sun Q."/>
            <person name="Kim S."/>
        </authorList>
    </citation>
    <scope>NUCLEOTIDE SEQUENCE</scope>
    <source>
        <strain evidence="3">KCTC 12343</strain>
    </source>
</reference>
<keyword evidence="2" id="KW-1133">Transmembrane helix</keyword>
<keyword evidence="2" id="KW-0472">Membrane</keyword>
<dbReference type="OrthoDB" id="9855293at2"/>
<dbReference type="RefSeq" id="WP_131145755.1">
    <property type="nucleotide sequence ID" value="NZ_CP036401.1"/>
</dbReference>
<evidence type="ECO:0008006" key="7">
    <source>
        <dbReference type="Google" id="ProtNLM"/>
    </source>
</evidence>